<feature type="domain" description="Centrosomin N-terminal motif 1" evidence="8">
    <location>
        <begin position="177"/>
        <end position="249"/>
    </location>
</feature>
<feature type="compositionally biased region" description="Basic and acidic residues" evidence="7">
    <location>
        <begin position="376"/>
        <end position="399"/>
    </location>
</feature>
<feature type="compositionally biased region" description="Basic and acidic residues" evidence="7">
    <location>
        <begin position="1038"/>
        <end position="1053"/>
    </location>
</feature>
<dbReference type="OrthoDB" id="10255000at2759"/>
<keyword evidence="11" id="KW-1185">Reference proteome</keyword>
<dbReference type="Proteomes" id="UP000664169">
    <property type="component" value="Unassembled WGS sequence"/>
</dbReference>
<feature type="coiled-coil region" evidence="6">
    <location>
        <begin position="1105"/>
        <end position="1212"/>
    </location>
</feature>
<evidence type="ECO:0008006" key="12">
    <source>
        <dbReference type="Google" id="ProtNLM"/>
    </source>
</evidence>
<keyword evidence="2" id="KW-0963">Cytoplasm</keyword>
<dbReference type="InterPro" id="IPR012943">
    <property type="entry name" value="Cnn_1N"/>
</dbReference>
<dbReference type="PANTHER" id="PTHR18937">
    <property type="entry name" value="STRUCTURAL MAINTENANCE OF CHROMOSOMES SMC FAMILY MEMBER"/>
    <property type="match status" value="1"/>
</dbReference>
<evidence type="ECO:0000259" key="9">
    <source>
        <dbReference type="Pfam" id="PF10495"/>
    </source>
</evidence>
<feature type="region of interest" description="Disordered" evidence="7">
    <location>
        <begin position="1038"/>
        <end position="1066"/>
    </location>
</feature>
<protein>
    <recommendedName>
        <fullName evidence="12">Pericentrin/AKAP-450 centrosomal targeting domain-containing protein</fullName>
    </recommendedName>
</protein>
<evidence type="ECO:0000256" key="5">
    <source>
        <dbReference type="ARBA" id="ARBA00023212"/>
    </source>
</evidence>
<dbReference type="GO" id="GO:0005815">
    <property type="term" value="C:microtubule organizing center"/>
    <property type="evidence" value="ECO:0007669"/>
    <property type="project" value="UniProtKB-SubCell"/>
</dbReference>
<dbReference type="EMBL" id="CAJPDQ010000027">
    <property type="protein sequence ID" value="CAF9927457.1"/>
    <property type="molecule type" value="Genomic_DNA"/>
</dbReference>
<sequence length="1349" mass="156029">MAYIDTPRTDAGNATYLDHGKGIDDVSMEVSFVSPKKRQGDLVSQMRRKGTAGLKTPNFRRALLDRPNISKKGGAEEFTPLMKSAKKIMAQRGKENVHALKTPAFLRTLHEADEGPGLPVSESSVVLVSDSDTTDMALQHAGARGLPLANSSSIMSTPMLHTVKGDRMLEDQKNLMTLREQENIINKTEKENFGLKLKIHFLEEMLSTSDPNLNKEAIKQNTDLRVDRATLQRELNKVKKQLQNSARDAEALRQQLLDDQAKVDQQVADKRLRTELATLRETMQTKEQEIEKLQDQLDSGNKTQDVAGLKDQIEDLEAELREKDRIIDAQDDDKEARNDNQKEINDLQQELDEAYAKIEDLQDFQLRNDELQEATRQAKQDLSKAEEGERRAERDRDTAIEDAKEQLKEAQTEFRTLREKYDILKEGFRTKSQTIQDLEQELADAKAKARNREQELIREIDMLRQQQEEPLMSNRLIEQRLQETVRQLNAKTDEKDLLQTRHDALTDESESLQRDLSRAQSENSILQREIDNERQKSMDNVRYLKEEHSNAEEKLKSESSRLRALLEVERDRIRSTEETWQDKYRKLEAQKDALKQSSAGFEKTIEQLQRSEGNLSTRESKLEIMLTAEKKRHEDEERLLQQQLRDTQTNLQEKRADNEQYRAEVAALKEDIRQRKRDLDQAMAKHEALEDEIVVMQSSLDEESRHAKQEVVELKNEIQNQRAQLSSGKAEILRLKSELEHVHRENHLLEDDVRTRSAKKHDTTGQLDRLKQLASTLQSENHVLLDQLNEAQESIKQLQSQAQLERKDLSFFRHEQDEKETRITQLESEKRVLSRSLTTAQEQIKGLEAQRASERNDFSHLRHNQKESHGKLSELESEKSTLSKQLRLAQDQIEDLKLQIQSERNSLSLSKHERVNQESKISELQTDKRLLSERLTQAHGRIAELDGLLAADRNALKREDVRLNGHDLGEHGVRESKFLNRETSYKIEIARLEEKIADLYGQLRNNQALRTPSRSPVLTSLATPNEIADLRKQLEEARKHSREYRDQIQELDKKARKASSSYDKVSNDHDSEVWKLRRDLEKKTHDLEAGQAELNKIRDAVDKSTTKLRARIQELEKDVQQARLAQAEDDTIANERQDLHDMIKSAKLDAEDLRAQLNDNQAAIRVSEEREQSLRATIQRIREERSEQQQCVAALTKQLAKLQDQYDAKAEEVCRQGHQSETTQAKDKKTVAEMKGLAKQIEWLKQNLNREKTFRQALAYEKHYYLQQIDMYNACNAVDVQLLKQIGCYTKAPKKAKTHSIRPVAKAIIALIRMRNISGQWAVEKKHHADVLKKVDQARGKKRLSGIKR</sequence>
<keyword evidence="5" id="KW-0206">Cytoskeleton</keyword>
<feature type="region of interest" description="Disordered" evidence="7">
    <location>
        <begin position="504"/>
        <end position="524"/>
    </location>
</feature>
<accession>A0A8H3IGR7</accession>
<keyword evidence="3" id="KW-0597">Phosphoprotein</keyword>
<comment type="caution">
    <text evidence="10">The sequence shown here is derived from an EMBL/GenBank/DDBJ whole genome shotgun (WGS) entry which is preliminary data.</text>
</comment>
<dbReference type="GO" id="GO:0005737">
    <property type="term" value="C:cytoplasm"/>
    <property type="evidence" value="ECO:0007669"/>
    <property type="project" value="UniProtKB-ARBA"/>
</dbReference>
<keyword evidence="4 6" id="KW-0175">Coiled coil</keyword>
<comment type="subcellular location">
    <subcellularLocation>
        <location evidence="1">Cytoplasm</location>
        <location evidence="1">Cytoskeleton</location>
        <location evidence="1">Microtubule organizing center</location>
    </subcellularLocation>
</comment>
<feature type="region of interest" description="Disordered" evidence="7">
    <location>
        <begin position="846"/>
        <end position="878"/>
    </location>
</feature>
<dbReference type="Pfam" id="PF10495">
    <property type="entry name" value="PACT_coil_coil"/>
    <property type="match status" value="1"/>
</dbReference>
<feature type="compositionally biased region" description="Basic and acidic residues" evidence="7">
    <location>
        <begin position="504"/>
        <end position="517"/>
    </location>
</feature>
<feature type="compositionally biased region" description="Basic and acidic residues" evidence="7">
    <location>
        <begin position="851"/>
        <end position="878"/>
    </location>
</feature>
<dbReference type="Pfam" id="PF07989">
    <property type="entry name" value="Cnn_1N"/>
    <property type="match status" value="1"/>
</dbReference>
<proteinExistence type="predicted"/>
<organism evidence="10 11">
    <name type="scientific">Gomphillus americanus</name>
    <dbReference type="NCBI Taxonomy" id="1940652"/>
    <lineage>
        <taxon>Eukaryota</taxon>
        <taxon>Fungi</taxon>
        <taxon>Dikarya</taxon>
        <taxon>Ascomycota</taxon>
        <taxon>Pezizomycotina</taxon>
        <taxon>Lecanoromycetes</taxon>
        <taxon>OSLEUM clade</taxon>
        <taxon>Ostropomycetidae</taxon>
        <taxon>Ostropales</taxon>
        <taxon>Graphidaceae</taxon>
        <taxon>Gomphilloideae</taxon>
        <taxon>Gomphillus</taxon>
    </lineage>
</organism>
<evidence type="ECO:0000259" key="8">
    <source>
        <dbReference type="Pfam" id="PF07989"/>
    </source>
</evidence>
<gene>
    <name evidence="10" type="ORF">GOMPHAMPRED_004399</name>
</gene>
<reference evidence="10" key="1">
    <citation type="submission" date="2021-03" db="EMBL/GenBank/DDBJ databases">
        <authorList>
            <person name="Tagirdzhanova G."/>
        </authorList>
    </citation>
    <scope>NUCLEOTIDE SEQUENCE</scope>
</reference>
<name>A0A8H3IGR7_9LECA</name>
<evidence type="ECO:0000256" key="4">
    <source>
        <dbReference type="ARBA" id="ARBA00023054"/>
    </source>
</evidence>
<evidence type="ECO:0000256" key="7">
    <source>
        <dbReference type="SAM" id="MobiDB-lite"/>
    </source>
</evidence>
<evidence type="ECO:0000313" key="10">
    <source>
        <dbReference type="EMBL" id="CAF9927457.1"/>
    </source>
</evidence>
<evidence type="ECO:0000256" key="6">
    <source>
        <dbReference type="SAM" id="Coils"/>
    </source>
</evidence>
<dbReference type="InterPro" id="IPR019528">
    <property type="entry name" value="PACT_domain"/>
</dbReference>
<evidence type="ECO:0000256" key="3">
    <source>
        <dbReference type="ARBA" id="ARBA00022553"/>
    </source>
</evidence>
<evidence type="ECO:0000256" key="1">
    <source>
        <dbReference type="ARBA" id="ARBA00004267"/>
    </source>
</evidence>
<feature type="domain" description="Pericentrin/AKAP-450 centrosomal targeting" evidence="9">
    <location>
        <begin position="1248"/>
        <end position="1321"/>
    </location>
</feature>
<feature type="region of interest" description="Disordered" evidence="7">
    <location>
        <begin position="374"/>
        <end position="399"/>
    </location>
</feature>
<evidence type="ECO:0000313" key="11">
    <source>
        <dbReference type="Proteomes" id="UP000664169"/>
    </source>
</evidence>
<evidence type="ECO:0000256" key="2">
    <source>
        <dbReference type="ARBA" id="ARBA00022490"/>
    </source>
</evidence>